<comment type="similarity">
    <text evidence="2">Belongs to the CRISPR system Cmr5 family.</text>
</comment>
<keyword evidence="7" id="KW-0472">Membrane</keyword>
<sequence>MHNVHLVQSYIPAAEKAVREILVENGKVKKIYKSYMAAFGPTIVQMGLLPCIAFYLGNSQGEGDRRVIVHLIAKVVGSKDGHELYKQLASSYENDMSSFYRTKQQVEAAAVALKLAMRTYPDEESNESREEENNGRVQAS</sequence>
<dbReference type="HOGENOM" id="CLU_144785_0_0_9"/>
<proteinExistence type="inferred from homology"/>
<reference evidence="8 9" key="2">
    <citation type="journal article" date="2010" name="Stand. Genomic Sci.">
        <title>Complete genome sequence of Syntrophothermus lipocalidus type strain (TGB-C1).</title>
        <authorList>
            <person name="Djao O.D."/>
            <person name="Zhang X."/>
            <person name="Lucas S."/>
            <person name="Lapidus A."/>
            <person name="Del Rio T.G."/>
            <person name="Nolan M."/>
            <person name="Tice H."/>
            <person name="Cheng J.F."/>
            <person name="Han C."/>
            <person name="Tapia R."/>
            <person name="Goodwin L."/>
            <person name="Pitluck S."/>
            <person name="Liolios K."/>
            <person name="Ivanova N."/>
            <person name="Mavromatis K."/>
            <person name="Mikhailova N."/>
            <person name="Ovchinnikova G."/>
            <person name="Pati A."/>
            <person name="Brambilla E."/>
            <person name="Chen A."/>
            <person name="Palaniappan K."/>
            <person name="Land M."/>
            <person name="Hauser L."/>
            <person name="Chang Y.J."/>
            <person name="Jeffries C.D."/>
            <person name="Rohde M."/>
            <person name="Sikorski J."/>
            <person name="Spring S."/>
            <person name="Goker M."/>
            <person name="Detter J.C."/>
            <person name="Woyke T."/>
            <person name="Bristow J."/>
            <person name="Eisen J.A."/>
            <person name="Markowitz V."/>
            <person name="Hugenholtz P."/>
            <person name="Kyrpides N.C."/>
            <person name="Klenk H.P."/>
        </authorList>
    </citation>
    <scope>NUCLEOTIDE SEQUENCE [LARGE SCALE GENOMIC DNA]</scope>
    <source>
        <strain evidence="9">DSM 12680 / TGB-C1</strain>
    </source>
</reference>
<dbReference type="eggNOG" id="COG3337">
    <property type="taxonomic scope" value="Bacteria"/>
</dbReference>
<evidence type="ECO:0000313" key="8">
    <source>
        <dbReference type="EMBL" id="ADI02116.1"/>
    </source>
</evidence>
<evidence type="ECO:0000256" key="2">
    <source>
        <dbReference type="ARBA" id="ARBA00006161"/>
    </source>
</evidence>
<feature type="transmembrane region" description="Helical" evidence="7">
    <location>
        <begin position="35"/>
        <end position="56"/>
    </location>
</feature>
<dbReference type="Proteomes" id="UP000000378">
    <property type="component" value="Chromosome"/>
</dbReference>
<dbReference type="SUPFAM" id="SSF158568">
    <property type="entry name" value="AF1862-like"/>
    <property type="match status" value="1"/>
</dbReference>
<feature type="region of interest" description="Disordered" evidence="6">
    <location>
        <begin position="120"/>
        <end position="140"/>
    </location>
</feature>
<dbReference type="InterPro" id="IPR010160">
    <property type="entry name" value="CRISPR-assoc_prot_Cmr5"/>
</dbReference>
<dbReference type="GO" id="GO:0005737">
    <property type="term" value="C:cytoplasm"/>
    <property type="evidence" value="ECO:0007669"/>
    <property type="project" value="UniProtKB-SubCell"/>
</dbReference>
<dbReference type="STRING" id="643648.Slip_1353"/>
<comment type="subcellular location">
    <subcellularLocation>
        <location evidence="1">Cytoplasm</location>
    </subcellularLocation>
</comment>
<dbReference type="GO" id="GO:0051607">
    <property type="term" value="P:defense response to virus"/>
    <property type="evidence" value="ECO:0007669"/>
    <property type="project" value="UniProtKB-KW"/>
</dbReference>
<evidence type="ECO:0000313" key="9">
    <source>
        <dbReference type="Proteomes" id="UP000000378"/>
    </source>
</evidence>
<keyword evidence="4" id="KW-0051">Antiviral defense</keyword>
<evidence type="ECO:0000256" key="7">
    <source>
        <dbReference type="SAM" id="Phobius"/>
    </source>
</evidence>
<reference evidence="9" key="1">
    <citation type="journal article" date="2010" name="Stand. Genomic Sci.">
        <title>Complete genome sequence of Syntrophothermus lipocalidus type strain (TGB-C1T).</title>
        <authorList>
            <consortium name="US DOE Joint Genome Institute (JGI-PGF)"/>
            <person name="Djao O."/>
            <person name="Zhang X."/>
            <person name="Lucas S."/>
            <person name="Lapidus A."/>
            <person name="Glavina Del Rio T."/>
            <person name="Nolan M."/>
            <person name="Tice H."/>
            <person name="Cheng J."/>
            <person name="Han C."/>
            <person name="Tapia R."/>
            <person name="Goodwin L."/>
            <person name="Pitluck S."/>
            <person name="Liolios K."/>
            <person name="Ivanova N."/>
            <person name="Mavromatis K."/>
            <person name="Mikhailova N."/>
            <person name="Ovchinnikova G."/>
            <person name="Pati A."/>
            <person name="Brambilla E."/>
            <person name="Chen A."/>
            <person name="Palaniappan K."/>
            <person name="Land M."/>
            <person name="Hauser L."/>
            <person name="Chang Y."/>
            <person name="Jeffries C."/>
            <person name="Rohde M."/>
            <person name="Sikorski J."/>
            <person name="Spring S."/>
            <person name="Goker M."/>
            <person name="Detter J."/>
            <person name="Woyke T."/>
            <person name="Bristow J."/>
            <person name="Eisen J."/>
            <person name="Markowitz V."/>
            <person name="Hugenholtz P."/>
            <person name="Kyrpides N."/>
            <person name="Klenk H."/>
        </authorList>
    </citation>
    <scope>NUCLEOTIDE SEQUENCE [LARGE SCALE GENOMIC DNA]</scope>
    <source>
        <strain evidence="9">DSM 12680 / TGB-C1</strain>
    </source>
</reference>
<dbReference type="Gene3D" id="1.10.520.30">
    <property type="entry name" value="AF1862-like domain"/>
    <property type="match status" value="1"/>
</dbReference>
<dbReference type="Pfam" id="PF09701">
    <property type="entry name" value="Cas_Cmr5"/>
    <property type="match status" value="1"/>
</dbReference>
<gene>
    <name evidence="8" type="ordered locus">Slip_1353</name>
</gene>
<name>D7CN31_SYNLT</name>
<dbReference type="InterPro" id="IPR023101">
    <property type="entry name" value="AF1862-like_dom_sf"/>
</dbReference>
<evidence type="ECO:0000256" key="5">
    <source>
        <dbReference type="ARBA" id="ARBA00030001"/>
    </source>
</evidence>
<protein>
    <recommendedName>
        <fullName evidence="5">CRISPR type III-B/RAMP module-associated protein Cmr5</fullName>
    </recommendedName>
</protein>
<evidence type="ECO:0000256" key="6">
    <source>
        <dbReference type="SAM" id="MobiDB-lite"/>
    </source>
</evidence>
<organism evidence="8 9">
    <name type="scientific">Syntrophothermus lipocalidus (strain DSM 12680 / TGB-C1)</name>
    <dbReference type="NCBI Taxonomy" id="643648"/>
    <lineage>
        <taxon>Bacteria</taxon>
        <taxon>Bacillati</taxon>
        <taxon>Bacillota</taxon>
        <taxon>Clostridia</taxon>
        <taxon>Eubacteriales</taxon>
        <taxon>Syntrophomonadaceae</taxon>
        <taxon>Syntrophothermus</taxon>
    </lineage>
</organism>
<dbReference type="KEGG" id="slp:Slip_1353"/>
<dbReference type="EMBL" id="CP002048">
    <property type="protein sequence ID" value="ADI02116.1"/>
    <property type="molecule type" value="Genomic_DNA"/>
</dbReference>
<dbReference type="AlphaFoldDB" id="D7CN31"/>
<keyword evidence="7" id="KW-0812">Transmembrane</keyword>
<keyword evidence="9" id="KW-1185">Reference proteome</keyword>
<keyword evidence="7" id="KW-1133">Transmembrane helix</keyword>
<evidence type="ECO:0000256" key="4">
    <source>
        <dbReference type="ARBA" id="ARBA00023118"/>
    </source>
</evidence>
<keyword evidence="3" id="KW-0963">Cytoplasm</keyword>
<dbReference type="RefSeq" id="WP_013175518.1">
    <property type="nucleotide sequence ID" value="NC_014220.1"/>
</dbReference>
<evidence type="ECO:0000256" key="3">
    <source>
        <dbReference type="ARBA" id="ARBA00022490"/>
    </source>
</evidence>
<evidence type="ECO:0000256" key="1">
    <source>
        <dbReference type="ARBA" id="ARBA00004496"/>
    </source>
</evidence>
<accession>D7CN31</accession>